<dbReference type="AlphaFoldDB" id="A0A1E3H279"/>
<dbReference type="OrthoDB" id="8447151at2"/>
<gene>
    <name evidence="4" type="ORF">A6302_02236</name>
</gene>
<dbReference type="EMBL" id="MCRJ01000050">
    <property type="protein sequence ID" value="ODN70433.1"/>
    <property type="molecule type" value="Genomic_DNA"/>
</dbReference>
<feature type="region of interest" description="Disordered" evidence="2">
    <location>
        <begin position="139"/>
        <end position="160"/>
    </location>
</feature>
<evidence type="ECO:0008006" key="6">
    <source>
        <dbReference type="Google" id="ProtNLM"/>
    </source>
</evidence>
<name>A0A1E3H279_9HYPH</name>
<proteinExistence type="predicted"/>
<feature type="coiled-coil region" evidence="1">
    <location>
        <begin position="98"/>
        <end position="132"/>
    </location>
</feature>
<reference evidence="4 5" key="1">
    <citation type="submission" date="2016-07" db="EMBL/GenBank/DDBJ databases">
        <title>Draft Genome Sequence of Methylobrevis pamukkalensis PK2.</title>
        <authorList>
            <person name="Vasilenko O.V."/>
            <person name="Doronina N.V."/>
            <person name="Shmareva M.N."/>
            <person name="Tarlachkov S.V."/>
            <person name="Mustakhimov I."/>
            <person name="Trotsenko Y.A."/>
        </authorList>
    </citation>
    <scope>NUCLEOTIDE SEQUENCE [LARGE SCALE GENOMIC DNA]</scope>
    <source>
        <strain evidence="4 5">PK2</strain>
    </source>
</reference>
<sequence length="262" mass="28053">MSNGANHHEDLFGSDATPEPGGLVVLVWAIAAAVMLVIVVVALQYGTPERNRDTSAVVHDTNVPAPAPDEAADTVAAMSVQTRGDPAGGSVAMLRDEIFDLRQEIVAMRHTVDSLREQNDALVLRLDALEKDDFEEITGSIDRSQFAPPSPPAPAQQDTRRNIDAAARDKAIETRFGLELGTFPDLTALRSRWRALQSENPTVFAGLDAVASVRDRDGRMELLLVAGPYRNAASAADACGTVEARGIACAPAFFLGQPLELR</sequence>
<evidence type="ECO:0000256" key="3">
    <source>
        <dbReference type="SAM" id="Phobius"/>
    </source>
</evidence>
<comment type="caution">
    <text evidence="4">The sequence shown here is derived from an EMBL/GenBank/DDBJ whole genome shotgun (WGS) entry which is preliminary data.</text>
</comment>
<evidence type="ECO:0000256" key="2">
    <source>
        <dbReference type="SAM" id="MobiDB-lite"/>
    </source>
</evidence>
<dbReference type="RefSeq" id="WP_141703624.1">
    <property type="nucleotide sequence ID" value="NZ_MCRJ01000050.1"/>
</dbReference>
<keyword evidence="3" id="KW-0812">Transmembrane</keyword>
<evidence type="ECO:0000313" key="4">
    <source>
        <dbReference type="EMBL" id="ODN70433.1"/>
    </source>
</evidence>
<keyword evidence="3" id="KW-0472">Membrane</keyword>
<feature type="transmembrane region" description="Helical" evidence="3">
    <location>
        <begin position="20"/>
        <end position="43"/>
    </location>
</feature>
<dbReference type="Proteomes" id="UP000094622">
    <property type="component" value="Unassembled WGS sequence"/>
</dbReference>
<accession>A0A1E3H279</accession>
<evidence type="ECO:0000256" key="1">
    <source>
        <dbReference type="SAM" id="Coils"/>
    </source>
</evidence>
<keyword evidence="5" id="KW-1185">Reference proteome</keyword>
<keyword evidence="1" id="KW-0175">Coiled coil</keyword>
<protein>
    <recommendedName>
        <fullName evidence="6">SPOR domain-containing protein</fullName>
    </recommendedName>
</protein>
<keyword evidence="3" id="KW-1133">Transmembrane helix</keyword>
<organism evidence="4 5">
    <name type="scientific">Methylobrevis pamukkalensis</name>
    <dbReference type="NCBI Taxonomy" id="1439726"/>
    <lineage>
        <taxon>Bacteria</taxon>
        <taxon>Pseudomonadati</taxon>
        <taxon>Pseudomonadota</taxon>
        <taxon>Alphaproteobacteria</taxon>
        <taxon>Hyphomicrobiales</taxon>
        <taxon>Pleomorphomonadaceae</taxon>
        <taxon>Methylobrevis</taxon>
    </lineage>
</organism>
<evidence type="ECO:0000313" key="5">
    <source>
        <dbReference type="Proteomes" id="UP000094622"/>
    </source>
</evidence>